<dbReference type="RefSeq" id="WP_004083493.1">
    <property type="nucleotide sequence ID" value="NZ_CP047134.1"/>
</dbReference>
<reference evidence="4" key="2">
    <citation type="journal article" date="2020" name="Appl. Environ. Microbiol.">
        <title>Multiple intercontinental introductions associated with the emergence of a plant pathogen in Europe.</title>
        <authorList>
            <person name="Landa B.B."/>
            <person name="Castillo A.I."/>
            <person name="Giampetruzzi A."/>
            <person name="Kahn A."/>
            <person name="Roman-Ecija M."/>
            <person name="Velasco-Amo M.P."/>
            <person name="Navas-Cortes J.A."/>
            <person name="Marco-Noales E."/>
            <person name="Barbe S."/>
            <person name="Moralejo E."/>
            <person name="Coletta-Filho H.D."/>
            <person name="Saldarelli P."/>
            <person name="Saponari M."/>
            <person name="Almeida R.P.P."/>
        </authorList>
    </citation>
    <scope>NUCLEOTIDE SEQUENCE</scope>
    <source>
        <strain evidence="4">XYL1981</strain>
    </source>
</reference>
<dbReference type="Proteomes" id="UP000474061">
    <property type="component" value="Unassembled WGS sequence"/>
</dbReference>
<evidence type="ECO:0000313" key="5">
    <source>
        <dbReference type="Proteomes" id="UP000474061"/>
    </source>
</evidence>
<feature type="region of interest" description="Disordered" evidence="1">
    <location>
        <begin position="1"/>
        <end position="46"/>
    </location>
</feature>
<comment type="caution">
    <text evidence="4">The sequence shown here is derived from an EMBL/GenBank/DDBJ whole genome shotgun (WGS) entry which is preliminary data.</text>
</comment>
<dbReference type="InterPro" id="IPR043736">
    <property type="entry name" value="DUF5681"/>
</dbReference>
<reference evidence="4" key="1">
    <citation type="submission" date="2019-05" db="EMBL/GenBank/DDBJ databases">
        <authorList>
            <person name="Castillo A."/>
            <person name="Giampetruzzi A."/>
            <person name="Landa B."/>
            <person name="Saponari M."/>
            <person name="Almeida R.P.P."/>
            <person name="Moralejo E."/>
            <person name="Marco-Noales E."/>
            <person name="Velasco-Amo M.P."/>
            <person name="Roman-Ecija M."/>
            <person name="Navarro I."/>
            <person name="Monterde A."/>
            <person name="Barbe S."/>
        </authorList>
    </citation>
    <scope>NUCLEOTIDE SEQUENCE</scope>
    <source>
        <strain evidence="4">XYL1981</strain>
    </source>
</reference>
<dbReference type="EMBL" id="VDCJ01000352">
    <property type="protein sequence ID" value="MRU24574.1"/>
    <property type="molecule type" value="Genomic_DNA"/>
</dbReference>
<dbReference type="Pfam" id="PF18932">
    <property type="entry name" value="DUF5681"/>
    <property type="match status" value="1"/>
</dbReference>
<feature type="compositionally biased region" description="Polar residues" evidence="1">
    <location>
        <begin position="1"/>
        <end position="17"/>
    </location>
</feature>
<feature type="domain" description="DUF5681" evidence="2">
    <location>
        <begin position="27"/>
        <end position="86"/>
    </location>
</feature>
<sequence length="157" mass="16795">MSESQTPQWLKTWQDSPAAQEPPHRGGFLPGVSGNPRGRPVGSRNKKNVIADELAKEGSAVARVVMDAALAGDMQAANMVLQRLSPPLRARAEKVTFELTPDAPLHQQANQVLASVAEGAIDPETGKLLIDCIQSVAGIRAVDELEARLIALEEKSQ</sequence>
<reference evidence="3" key="4">
    <citation type="journal article" date="2023" name="Commun. Biol.">
        <title>Suspicions of two bridgehead invasions of Xylella fastidiosa subsp. multiplex in France.</title>
        <authorList>
            <person name="Dupas E."/>
            <person name="Durand K."/>
            <person name="Rieux A."/>
            <person name="Briand M."/>
            <person name="Pruvost O."/>
            <person name="Cunty A."/>
            <person name="Denance N."/>
            <person name="Donnadieu C."/>
            <person name="Legendre B."/>
            <person name="Lopez-Roques C."/>
            <person name="Cesbron S."/>
            <person name="Ravigne V."/>
            <person name="Jacques M.A."/>
        </authorList>
    </citation>
    <scope>NUCLEOTIDE SEQUENCE</scope>
    <source>
        <strain evidence="3">CFBP8070</strain>
    </source>
</reference>
<dbReference type="Proteomes" id="UP001220702">
    <property type="component" value="Unassembled WGS sequence"/>
</dbReference>
<accession>A0A9Q4MJH7</accession>
<dbReference type="EMBL" id="JAJKGN010000002">
    <property type="protein sequence ID" value="MDC6409424.1"/>
    <property type="molecule type" value="Genomic_DNA"/>
</dbReference>
<evidence type="ECO:0000256" key="1">
    <source>
        <dbReference type="SAM" id="MobiDB-lite"/>
    </source>
</evidence>
<reference evidence="3" key="3">
    <citation type="submission" date="2021-11" db="EMBL/GenBank/DDBJ databases">
        <authorList>
            <person name="Denance N."/>
            <person name="Briand M."/>
            <person name="Dupas E."/>
            <person name="Durand K."/>
            <person name="Legendre B."/>
            <person name="Cunty A."/>
            <person name="Donnadieu C."/>
            <person name="Lopez Roques C."/>
            <person name="Cesbron S."/>
            <person name="Jacques M.A."/>
        </authorList>
    </citation>
    <scope>NUCLEOTIDE SEQUENCE</scope>
    <source>
        <strain evidence="3">CFBP8070</strain>
    </source>
</reference>
<name>A0A9Q4MJH7_XYLFS</name>
<dbReference type="AlphaFoldDB" id="A0A9Q4MJH7"/>
<proteinExistence type="predicted"/>
<organism evidence="4 5">
    <name type="scientific">Xylella fastidiosa subsp. multiplex</name>
    <dbReference type="NCBI Taxonomy" id="644357"/>
    <lineage>
        <taxon>Bacteria</taxon>
        <taxon>Pseudomonadati</taxon>
        <taxon>Pseudomonadota</taxon>
        <taxon>Gammaproteobacteria</taxon>
        <taxon>Lysobacterales</taxon>
        <taxon>Lysobacteraceae</taxon>
        <taxon>Xylella</taxon>
    </lineage>
</organism>
<evidence type="ECO:0000313" key="4">
    <source>
        <dbReference type="EMBL" id="MRU24574.1"/>
    </source>
</evidence>
<evidence type="ECO:0000259" key="2">
    <source>
        <dbReference type="Pfam" id="PF18932"/>
    </source>
</evidence>
<protein>
    <submittedName>
        <fullName evidence="3">DUF5681 domain-containing protein</fullName>
    </submittedName>
</protein>
<evidence type="ECO:0000313" key="3">
    <source>
        <dbReference type="EMBL" id="MDC6409424.1"/>
    </source>
</evidence>
<gene>
    <name evidence="4" type="ORF">FG476_11080</name>
    <name evidence="3" type="ORF">LOK82_12710</name>
</gene>